<dbReference type="Proteomes" id="UP001227162">
    <property type="component" value="Unassembled WGS sequence"/>
</dbReference>
<gene>
    <name evidence="2" type="ORF">NOI20_02605</name>
</gene>
<dbReference type="InterPro" id="IPR000943">
    <property type="entry name" value="RNA_pol_sigma70"/>
</dbReference>
<comment type="caution">
    <text evidence="2">The sequence shown here is derived from an EMBL/GenBank/DDBJ whole genome shotgun (WGS) entry which is preliminary data.</text>
</comment>
<sequence>MPSPLRAYLMVFDPQGSPQTKVHTDLKDIVDEWDAHASDDVSAVLHIGFDRVATRHFENLAQKFPGHVLLTEGAKYCLPKGYTSSQSPVGAVRDEEVFLGLTGWGYAADDPSPPTNSQSANPKNADGAAAKRELWIEGYLMAFPEDRAKLDEARIACDASYLENEHELPHALRKSLGQFRQNHLTLGNTDDPCLIARRSPPWLLERHFDTLPISVRVANVFSQSGIRTVSDLASASKEELLRAKNFGKTSIRNVLEALNQGIADGPYSQEDELEKGLHLAFLPALRNALGNLSDREKDILVKRMGLDGPQMTLAEIGDEYGITRERIRQVEAKAVTKIIATEIWDDVFERKIVELLVDRREPLPLRALGLLDDWFEGAHEKPKVFSYWLDAIPSLDVHLISIDNIEYITALNQSEWENAEREAKALLQGGIGLDWSEEFCRDSVHGLLASKGRELRDVLWDRVALLCRFADTGAGRILQSYGRGAEQAVLVVMEESDKALHYSELAEAIAVRFEQDFDVRRIHNAASNVGLLLGRGTYGLRKHIPMLEDDFLLLGDWAEEVVLDGPEERQWHASEILRIIADRAEFQFSEVDQYVVSAALNGRESVVDLGRLVWRRKGENGTSSHARIDIRQALLFVLEEAGHPLRTNELRKRLNEKRGTNQTFQIVPADPLIRVGTSLWGINDRDVPIKRQDQGHLITLAKSILTDLRHGIHVTEATKYFFNLPEIDPEALFSLLTLDNDLRVSQGRYLFLDSWGEPRRLSLPEALDRVLSEDQKTWSLEALHTRVMAEMARPCEKTALSGALQGSRAERDENGMWFRGDGDD</sequence>
<dbReference type="GO" id="GO:0003700">
    <property type="term" value="F:DNA-binding transcription factor activity"/>
    <property type="evidence" value="ECO:0007669"/>
    <property type="project" value="InterPro"/>
</dbReference>
<keyword evidence="3" id="KW-1185">Reference proteome</keyword>
<dbReference type="GO" id="GO:0003677">
    <property type="term" value="F:DNA binding"/>
    <property type="evidence" value="ECO:0007669"/>
    <property type="project" value="InterPro"/>
</dbReference>
<accession>A0AAJ1X358</accession>
<evidence type="ECO:0000259" key="1">
    <source>
        <dbReference type="PROSITE" id="PS00716"/>
    </source>
</evidence>
<evidence type="ECO:0000313" key="2">
    <source>
        <dbReference type="EMBL" id="MDQ2092993.1"/>
    </source>
</evidence>
<dbReference type="GO" id="GO:0006352">
    <property type="term" value="P:DNA-templated transcription initiation"/>
    <property type="evidence" value="ECO:0007669"/>
    <property type="project" value="InterPro"/>
</dbReference>
<dbReference type="Pfam" id="PF04545">
    <property type="entry name" value="Sigma70_r4"/>
    <property type="match status" value="1"/>
</dbReference>
<dbReference type="CDD" id="cd06171">
    <property type="entry name" value="Sigma70_r4"/>
    <property type="match status" value="1"/>
</dbReference>
<dbReference type="SUPFAM" id="SSF47789">
    <property type="entry name" value="C-terminal domain of RNA polymerase alpha subunit"/>
    <property type="match status" value="1"/>
</dbReference>
<evidence type="ECO:0000313" key="3">
    <source>
        <dbReference type="Proteomes" id="UP001227162"/>
    </source>
</evidence>
<name>A0AAJ1X358_9RHOB</name>
<reference evidence="2" key="1">
    <citation type="submission" date="2022-07" db="EMBL/GenBank/DDBJ databases">
        <authorList>
            <person name="Otstavnykh N."/>
            <person name="Isaeva M."/>
            <person name="Bystritskaya E."/>
        </authorList>
    </citation>
    <scope>NUCLEOTIDE SEQUENCE</scope>
    <source>
        <strain evidence="2">10Alg 79</strain>
    </source>
</reference>
<dbReference type="InterPro" id="IPR011260">
    <property type="entry name" value="RNAP_asu_C"/>
</dbReference>
<dbReference type="RefSeq" id="WP_317624599.1">
    <property type="nucleotide sequence ID" value="NZ_JANFFA010000001.1"/>
</dbReference>
<dbReference type="PANTHER" id="PTHR30603:SF47">
    <property type="entry name" value="RNA POLYMERASE SIGMA FACTOR SIGD, CHLOROPLASTIC"/>
    <property type="match status" value="1"/>
</dbReference>
<dbReference type="Gene3D" id="1.10.150.20">
    <property type="entry name" value="5' to 3' exonuclease, C-terminal subdomain"/>
    <property type="match status" value="1"/>
</dbReference>
<dbReference type="PRINTS" id="PR00046">
    <property type="entry name" value="SIGMA70FCT"/>
</dbReference>
<reference evidence="2" key="2">
    <citation type="submission" date="2023-04" db="EMBL/GenBank/DDBJ databases">
        <title>'Rhodoalgimonas zhirmunskyi' gen. nov., isolated from a red alga.</title>
        <authorList>
            <person name="Nedashkovskaya O.I."/>
            <person name="Otstavnykh N.Y."/>
            <person name="Bystritskaya E.P."/>
            <person name="Balabanova L.A."/>
            <person name="Isaeva M.P."/>
        </authorList>
    </citation>
    <scope>NUCLEOTIDE SEQUENCE</scope>
    <source>
        <strain evidence="2">10Alg 79</strain>
    </source>
</reference>
<dbReference type="GO" id="GO:0003899">
    <property type="term" value="F:DNA-directed RNA polymerase activity"/>
    <property type="evidence" value="ECO:0007669"/>
    <property type="project" value="InterPro"/>
</dbReference>
<dbReference type="AlphaFoldDB" id="A0AAJ1X358"/>
<feature type="domain" description="RNA polymerase sigma-70" evidence="1">
    <location>
        <begin position="312"/>
        <end position="338"/>
    </location>
</feature>
<dbReference type="Pfam" id="PF03118">
    <property type="entry name" value="RNA_pol_A_CTD"/>
    <property type="match status" value="1"/>
</dbReference>
<dbReference type="InterPro" id="IPR036388">
    <property type="entry name" value="WH-like_DNA-bd_sf"/>
</dbReference>
<dbReference type="SUPFAM" id="SSF88659">
    <property type="entry name" value="Sigma3 and sigma4 domains of RNA polymerase sigma factors"/>
    <property type="match status" value="1"/>
</dbReference>
<organism evidence="2 3">
    <name type="scientific">Rhodalgimonas zhirmunskyi</name>
    <dbReference type="NCBI Taxonomy" id="2964767"/>
    <lineage>
        <taxon>Bacteria</taxon>
        <taxon>Pseudomonadati</taxon>
        <taxon>Pseudomonadota</taxon>
        <taxon>Alphaproteobacteria</taxon>
        <taxon>Rhodobacterales</taxon>
        <taxon>Roseobacteraceae</taxon>
        <taxon>Rhodalgimonas</taxon>
    </lineage>
</organism>
<proteinExistence type="predicted"/>
<dbReference type="Gene3D" id="1.10.10.10">
    <property type="entry name" value="Winged helix-like DNA-binding domain superfamily/Winged helix DNA-binding domain"/>
    <property type="match status" value="1"/>
</dbReference>
<dbReference type="InterPro" id="IPR050239">
    <property type="entry name" value="Sigma-70_RNA_pol_init_factors"/>
</dbReference>
<dbReference type="InterPro" id="IPR007630">
    <property type="entry name" value="RNA_pol_sigma70_r4"/>
</dbReference>
<protein>
    <recommendedName>
        <fullName evidence="1">RNA polymerase sigma-70 domain-containing protein</fullName>
    </recommendedName>
</protein>
<dbReference type="PROSITE" id="PS00716">
    <property type="entry name" value="SIGMA70_2"/>
    <property type="match status" value="1"/>
</dbReference>
<dbReference type="EMBL" id="JANFFA010000001">
    <property type="protein sequence ID" value="MDQ2092993.1"/>
    <property type="molecule type" value="Genomic_DNA"/>
</dbReference>
<dbReference type="InterPro" id="IPR013324">
    <property type="entry name" value="RNA_pol_sigma_r3/r4-like"/>
</dbReference>
<dbReference type="PANTHER" id="PTHR30603">
    <property type="entry name" value="RNA POLYMERASE SIGMA FACTOR RPO"/>
    <property type="match status" value="1"/>
</dbReference>